<evidence type="ECO:0000313" key="2">
    <source>
        <dbReference type="EMBL" id="GIZ04185.1"/>
    </source>
</evidence>
<dbReference type="AlphaFoldDB" id="A0AAV4YAT8"/>
<name>A0AAV4YAT8_CAEEX</name>
<comment type="caution">
    <text evidence="2">The sequence shown here is derived from an EMBL/GenBank/DDBJ whole genome shotgun (WGS) entry which is preliminary data.</text>
</comment>
<feature type="region of interest" description="Disordered" evidence="1">
    <location>
        <begin position="20"/>
        <end position="58"/>
    </location>
</feature>
<evidence type="ECO:0000313" key="3">
    <source>
        <dbReference type="Proteomes" id="UP001054945"/>
    </source>
</evidence>
<proteinExistence type="predicted"/>
<protein>
    <submittedName>
        <fullName evidence="2">Zinc finger protein ush</fullName>
    </submittedName>
</protein>
<feature type="compositionally biased region" description="Polar residues" evidence="1">
    <location>
        <begin position="41"/>
        <end position="58"/>
    </location>
</feature>
<evidence type="ECO:0000256" key="1">
    <source>
        <dbReference type="SAM" id="MobiDB-lite"/>
    </source>
</evidence>
<reference evidence="2 3" key="1">
    <citation type="submission" date="2021-06" db="EMBL/GenBank/DDBJ databases">
        <title>Caerostris extrusa draft genome.</title>
        <authorList>
            <person name="Kono N."/>
            <person name="Arakawa K."/>
        </authorList>
    </citation>
    <scope>NUCLEOTIDE SEQUENCE [LARGE SCALE GENOMIC DNA]</scope>
</reference>
<feature type="compositionally biased region" description="Basic and acidic residues" evidence="1">
    <location>
        <begin position="177"/>
        <end position="191"/>
    </location>
</feature>
<organism evidence="2 3">
    <name type="scientific">Caerostris extrusa</name>
    <name type="common">Bark spider</name>
    <name type="synonym">Caerostris bankana</name>
    <dbReference type="NCBI Taxonomy" id="172846"/>
    <lineage>
        <taxon>Eukaryota</taxon>
        <taxon>Metazoa</taxon>
        <taxon>Ecdysozoa</taxon>
        <taxon>Arthropoda</taxon>
        <taxon>Chelicerata</taxon>
        <taxon>Arachnida</taxon>
        <taxon>Araneae</taxon>
        <taxon>Araneomorphae</taxon>
        <taxon>Entelegynae</taxon>
        <taxon>Araneoidea</taxon>
        <taxon>Araneidae</taxon>
        <taxon>Caerostris</taxon>
    </lineage>
</organism>
<keyword evidence="3" id="KW-1185">Reference proteome</keyword>
<dbReference type="EMBL" id="BPLR01001697">
    <property type="protein sequence ID" value="GIZ04185.1"/>
    <property type="molecule type" value="Genomic_DNA"/>
</dbReference>
<accession>A0AAV4YAT8</accession>
<gene>
    <name evidence="2" type="primary">ush_0</name>
    <name evidence="2" type="ORF">CEXT_807091</name>
</gene>
<dbReference type="Proteomes" id="UP001054945">
    <property type="component" value="Unassembled WGS sequence"/>
</dbReference>
<feature type="non-terminal residue" evidence="2">
    <location>
        <position position="1"/>
    </location>
</feature>
<feature type="region of interest" description="Disordered" evidence="1">
    <location>
        <begin position="165"/>
        <end position="191"/>
    </location>
</feature>
<feature type="compositionally biased region" description="Low complexity" evidence="1">
    <location>
        <begin position="29"/>
        <end position="40"/>
    </location>
</feature>
<sequence>NYQAHKEQYCNTRPVLESIDCSSSPTPTQQLQQHQNQQHHSTAMPNQPSSPGSNNTTTAITLESESRDFITTSSFPVTSESESGFNMVPNQPLYTAPGTGLTPAGNMIMQNPSTTPESNSNSQGGNVIPTYTVMPGNEVAEFNSVPFPVSGDDVVKEEVKPMKTCEEKVAKHIPSKSPKEQSEEKAENHWI</sequence>